<accession>A0A511ZFC8</accession>
<dbReference type="EMBL" id="BJYM01000003">
    <property type="protein sequence ID" value="GEN86140.1"/>
    <property type="molecule type" value="Genomic_DNA"/>
</dbReference>
<comment type="similarity">
    <text evidence="8">Belongs to the NhaC Na(+)/H(+) (TC 2.A.35) antiporter family.</text>
</comment>
<dbReference type="NCBIfam" id="TIGR00931">
    <property type="entry name" value="antiport_nhaC"/>
    <property type="match status" value="1"/>
</dbReference>
<dbReference type="OrthoDB" id="9762978at2"/>
<dbReference type="Pfam" id="PF03553">
    <property type="entry name" value="Na_H_antiporter"/>
    <property type="match status" value="1"/>
</dbReference>
<feature type="transmembrane region" description="Helical" evidence="9">
    <location>
        <begin position="352"/>
        <end position="375"/>
    </location>
</feature>
<evidence type="ECO:0000256" key="5">
    <source>
        <dbReference type="ARBA" id="ARBA00022692"/>
    </source>
</evidence>
<dbReference type="AlphaFoldDB" id="A0A511ZFC8"/>
<feature type="domain" description="Na+/H+ antiporter NhaC-like C-terminal" evidence="10">
    <location>
        <begin position="159"/>
        <end position="452"/>
    </location>
</feature>
<evidence type="ECO:0000256" key="3">
    <source>
        <dbReference type="ARBA" id="ARBA00022449"/>
    </source>
</evidence>
<evidence type="ECO:0000256" key="9">
    <source>
        <dbReference type="SAM" id="Phobius"/>
    </source>
</evidence>
<feature type="transmembrane region" description="Helical" evidence="9">
    <location>
        <begin position="12"/>
        <end position="30"/>
    </location>
</feature>
<evidence type="ECO:0000256" key="1">
    <source>
        <dbReference type="ARBA" id="ARBA00004651"/>
    </source>
</evidence>
<feature type="transmembrane region" description="Helical" evidence="9">
    <location>
        <begin position="233"/>
        <end position="253"/>
    </location>
</feature>
<evidence type="ECO:0000313" key="12">
    <source>
        <dbReference type="Proteomes" id="UP000321558"/>
    </source>
</evidence>
<evidence type="ECO:0000256" key="7">
    <source>
        <dbReference type="ARBA" id="ARBA00023136"/>
    </source>
</evidence>
<dbReference type="RefSeq" id="WP_147209060.1">
    <property type="nucleotide sequence ID" value="NZ_BJYM01000003.1"/>
</dbReference>
<keyword evidence="5 9" id="KW-0812">Transmembrane</keyword>
<proteinExistence type="inferred from homology"/>
<feature type="transmembrane region" description="Helical" evidence="9">
    <location>
        <begin position="260"/>
        <end position="278"/>
    </location>
</feature>
<feature type="transmembrane region" description="Helical" evidence="9">
    <location>
        <begin position="435"/>
        <end position="457"/>
    </location>
</feature>
<gene>
    <name evidence="11" type="ORF">OSO01_08790</name>
</gene>
<protein>
    <submittedName>
        <fullName evidence="11">Na+/H+ antiporter NhaC</fullName>
    </submittedName>
</protein>
<dbReference type="PANTHER" id="PTHR33451">
    <property type="entry name" value="MALATE-2H(+)/NA(+)-LACTATE ANTIPORTER"/>
    <property type="match status" value="1"/>
</dbReference>
<organism evidence="11 12">
    <name type="scientific">Oceanobacillus sojae</name>
    <dbReference type="NCBI Taxonomy" id="582851"/>
    <lineage>
        <taxon>Bacteria</taxon>
        <taxon>Bacillati</taxon>
        <taxon>Bacillota</taxon>
        <taxon>Bacilli</taxon>
        <taxon>Bacillales</taxon>
        <taxon>Bacillaceae</taxon>
        <taxon>Oceanobacillus</taxon>
    </lineage>
</organism>
<sequence length="475" mass="50894">MKKDKKPGVRYSIFTLLLVIVIIVTGMLVYDASLQIMLFIGFMLVIPLTMAVGFSFGEVETFAYDMIRKALSPALILLAVGALIGAWMYSGTVPTIIYAGLELITPNYFLVTTVILCIFVSMATGTSWGTVGTAGAAMMGIGAGLGIPPGLTAGAIISGAWFGDKMSPLSDSTNMLPALTGGEVYTHIKHMFKTTGPALVLSIITFHIFGLRYRDSEINQGQIDSINSSLSEIFHIGWIAFIPAAVVLTLLLMRKPPVTSIFTGAIIGVIVGVVYQGFSIESGFDALYNGFSIETGNDFIDGLLNRGGVVSMLDIIALFIFAMGLGGVLSGSGMLGAILTSFAYKIKTNRGLLLMTIVVTYITNMVGATITFAHVMTATIMKPLYEKKRLKPENLSRVIEDSGTLASPIIPWNTSSIFAASALGISAVEFIPYSFLTYFTLAITIIYSITGFTITSYDDNKNDESTELDKKAANN</sequence>
<dbReference type="Proteomes" id="UP000321558">
    <property type="component" value="Unassembled WGS sequence"/>
</dbReference>
<evidence type="ECO:0000313" key="11">
    <source>
        <dbReference type="EMBL" id="GEN86140.1"/>
    </source>
</evidence>
<name>A0A511ZFC8_9BACI</name>
<feature type="transmembrane region" description="Helical" evidence="9">
    <location>
        <begin position="36"/>
        <end position="59"/>
    </location>
</feature>
<keyword evidence="6 9" id="KW-1133">Transmembrane helix</keyword>
<evidence type="ECO:0000256" key="4">
    <source>
        <dbReference type="ARBA" id="ARBA00022475"/>
    </source>
</evidence>
<keyword evidence="7 9" id="KW-0472">Membrane</keyword>
<keyword evidence="4" id="KW-1003">Cell membrane</keyword>
<keyword evidence="12" id="KW-1185">Reference proteome</keyword>
<dbReference type="InterPro" id="IPR052180">
    <property type="entry name" value="NhaC_Na-H+_Antiporter"/>
</dbReference>
<reference evidence="11 12" key="1">
    <citation type="submission" date="2019-07" db="EMBL/GenBank/DDBJ databases">
        <title>Whole genome shotgun sequence of Oceanobacillus sojae NBRC 105379.</title>
        <authorList>
            <person name="Hosoyama A."/>
            <person name="Uohara A."/>
            <person name="Ohji S."/>
            <person name="Ichikawa N."/>
        </authorList>
    </citation>
    <scope>NUCLEOTIDE SEQUENCE [LARGE SCALE GENOMIC DNA]</scope>
    <source>
        <strain evidence="11 12">NBRC 105379</strain>
    </source>
</reference>
<comment type="subcellular location">
    <subcellularLocation>
        <location evidence="1">Cell membrane</location>
        <topology evidence="1">Multi-pass membrane protein</topology>
    </subcellularLocation>
</comment>
<dbReference type="GO" id="GO:0015297">
    <property type="term" value="F:antiporter activity"/>
    <property type="evidence" value="ECO:0007669"/>
    <property type="project" value="UniProtKB-KW"/>
</dbReference>
<feature type="transmembrane region" description="Helical" evidence="9">
    <location>
        <begin position="315"/>
        <end position="340"/>
    </location>
</feature>
<dbReference type="PANTHER" id="PTHR33451:SF3">
    <property type="entry name" value="MALATE-2H(+)_NA(+)-LACTATE ANTIPORTER"/>
    <property type="match status" value="1"/>
</dbReference>
<dbReference type="GO" id="GO:0005886">
    <property type="term" value="C:plasma membrane"/>
    <property type="evidence" value="ECO:0007669"/>
    <property type="project" value="UniProtKB-SubCell"/>
</dbReference>
<evidence type="ECO:0000256" key="8">
    <source>
        <dbReference type="ARBA" id="ARBA00038435"/>
    </source>
</evidence>
<dbReference type="InterPro" id="IPR018461">
    <property type="entry name" value="Na/H_Antiport_NhaC-like_C"/>
</dbReference>
<dbReference type="InterPro" id="IPR004770">
    <property type="entry name" value="Na/H_antiport_NhaC"/>
</dbReference>
<evidence type="ECO:0000256" key="2">
    <source>
        <dbReference type="ARBA" id="ARBA00022448"/>
    </source>
</evidence>
<evidence type="ECO:0000259" key="10">
    <source>
        <dbReference type="Pfam" id="PF03553"/>
    </source>
</evidence>
<keyword evidence="3" id="KW-0050">Antiport</keyword>
<feature type="transmembrane region" description="Helical" evidence="9">
    <location>
        <begin position="109"/>
        <end position="131"/>
    </location>
</feature>
<keyword evidence="2" id="KW-0813">Transport</keyword>
<evidence type="ECO:0000256" key="6">
    <source>
        <dbReference type="ARBA" id="ARBA00022989"/>
    </source>
</evidence>
<comment type="caution">
    <text evidence="11">The sequence shown here is derived from an EMBL/GenBank/DDBJ whole genome shotgun (WGS) entry which is preliminary data.</text>
</comment>
<feature type="transmembrane region" description="Helical" evidence="9">
    <location>
        <begin position="71"/>
        <end position="89"/>
    </location>
</feature>